<feature type="compositionally biased region" description="Basic and acidic residues" evidence="1">
    <location>
        <begin position="233"/>
        <end position="243"/>
    </location>
</feature>
<dbReference type="Proteomes" id="UP000053477">
    <property type="component" value="Unassembled WGS sequence"/>
</dbReference>
<accession>A0A0H2RNH9</accession>
<dbReference type="OrthoDB" id="3365439at2759"/>
<feature type="region of interest" description="Disordered" evidence="1">
    <location>
        <begin position="46"/>
        <end position="243"/>
    </location>
</feature>
<evidence type="ECO:0000256" key="1">
    <source>
        <dbReference type="SAM" id="MobiDB-lite"/>
    </source>
</evidence>
<evidence type="ECO:0008006" key="4">
    <source>
        <dbReference type="Google" id="ProtNLM"/>
    </source>
</evidence>
<feature type="compositionally biased region" description="Basic and acidic residues" evidence="1">
    <location>
        <begin position="170"/>
        <end position="180"/>
    </location>
</feature>
<dbReference type="EMBL" id="KQ085958">
    <property type="protein sequence ID" value="KLO13515.1"/>
    <property type="molecule type" value="Genomic_DNA"/>
</dbReference>
<feature type="compositionally biased region" description="Polar residues" evidence="1">
    <location>
        <begin position="204"/>
        <end position="219"/>
    </location>
</feature>
<feature type="compositionally biased region" description="Basic and acidic residues" evidence="1">
    <location>
        <begin position="131"/>
        <end position="162"/>
    </location>
</feature>
<evidence type="ECO:0000313" key="2">
    <source>
        <dbReference type="EMBL" id="KLO13515.1"/>
    </source>
</evidence>
<feature type="region of interest" description="Disordered" evidence="1">
    <location>
        <begin position="1"/>
        <end position="28"/>
    </location>
</feature>
<name>A0A0H2RNH9_9AGAM</name>
<proteinExistence type="predicted"/>
<protein>
    <recommendedName>
        <fullName evidence="4">rRNA-processing protein FYV7</fullName>
    </recommendedName>
</protein>
<dbReference type="InParanoid" id="A0A0H2RNH9"/>
<feature type="compositionally biased region" description="Basic residues" evidence="1">
    <location>
        <begin position="190"/>
        <end position="201"/>
    </location>
</feature>
<organism evidence="2 3">
    <name type="scientific">Schizopora paradoxa</name>
    <dbReference type="NCBI Taxonomy" id="27342"/>
    <lineage>
        <taxon>Eukaryota</taxon>
        <taxon>Fungi</taxon>
        <taxon>Dikarya</taxon>
        <taxon>Basidiomycota</taxon>
        <taxon>Agaricomycotina</taxon>
        <taxon>Agaricomycetes</taxon>
        <taxon>Hymenochaetales</taxon>
        <taxon>Schizoporaceae</taxon>
        <taxon>Schizopora</taxon>
    </lineage>
</organism>
<reference evidence="2 3" key="1">
    <citation type="submission" date="2015-04" db="EMBL/GenBank/DDBJ databases">
        <title>Complete genome sequence of Schizopora paradoxa KUC8140, a cosmopolitan wood degrader in East Asia.</title>
        <authorList>
            <consortium name="DOE Joint Genome Institute"/>
            <person name="Min B."/>
            <person name="Park H."/>
            <person name="Jang Y."/>
            <person name="Kim J.-J."/>
            <person name="Kim K.H."/>
            <person name="Pangilinan J."/>
            <person name="Lipzen A."/>
            <person name="Riley R."/>
            <person name="Grigoriev I.V."/>
            <person name="Spatafora J.W."/>
            <person name="Choi I.-G."/>
        </authorList>
    </citation>
    <scope>NUCLEOTIDE SEQUENCE [LARGE SCALE GENOMIC DNA]</scope>
    <source>
        <strain evidence="2 3">KUC8140</strain>
    </source>
</reference>
<keyword evidence="3" id="KW-1185">Reference proteome</keyword>
<evidence type="ECO:0000313" key="3">
    <source>
        <dbReference type="Proteomes" id="UP000053477"/>
    </source>
</evidence>
<dbReference type="AlphaFoldDB" id="A0A0H2RNH9"/>
<feature type="compositionally biased region" description="Basic and acidic residues" evidence="1">
    <location>
        <begin position="77"/>
        <end position="103"/>
    </location>
</feature>
<gene>
    <name evidence="2" type="ORF">SCHPADRAFT_940307</name>
</gene>
<feature type="compositionally biased region" description="Basic residues" evidence="1">
    <location>
        <begin position="114"/>
        <end position="126"/>
    </location>
</feature>
<sequence>MAITSNPSRDKKKGKRPPTFQHLPRDRAAKLKKDWIEKAKVKKEWKIQKRRGDVVVAPMQRELPPHQTMVDAGSDEVAEKVDGGRDQPEDESHGLTASKELKSAPRNFGANGSKGKRRDSKGKGKVVRPSSESKDSKPRQDKPPRKSLEERLRMDSEKKDTEAAASAAIEESKPSLRELTRTAYSPASLHHVKSNQRNRHKQAQDTNYSRGRDQTSSGQRKGGQPNMALRMEAMLEKIKRDFA</sequence>